<organism evidence="3">
    <name type="scientific">Arundo donax</name>
    <name type="common">Giant reed</name>
    <name type="synonym">Donax arundinaceus</name>
    <dbReference type="NCBI Taxonomy" id="35708"/>
    <lineage>
        <taxon>Eukaryota</taxon>
        <taxon>Viridiplantae</taxon>
        <taxon>Streptophyta</taxon>
        <taxon>Embryophyta</taxon>
        <taxon>Tracheophyta</taxon>
        <taxon>Spermatophyta</taxon>
        <taxon>Magnoliopsida</taxon>
        <taxon>Liliopsida</taxon>
        <taxon>Poales</taxon>
        <taxon>Poaceae</taxon>
        <taxon>PACMAD clade</taxon>
        <taxon>Arundinoideae</taxon>
        <taxon>Arundineae</taxon>
        <taxon>Arundo</taxon>
    </lineage>
</organism>
<dbReference type="PANTHER" id="PTHR45651">
    <property type="entry name" value="CYCLIC NUCLEOTIDE-GATED ION CHANNEL 15-RELATED-RELATED"/>
    <property type="match status" value="1"/>
</dbReference>
<evidence type="ECO:0000256" key="1">
    <source>
        <dbReference type="ARBA" id="ARBA00023303"/>
    </source>
</evidence>
<proteinExistence type="predicted"/>
<keyword evidence="2" id="KW-1133">Transmembrane helix</keyword>
<sequence length="64" mass="7581">MDIFYLLRMIFQFRTGFIAPSRVFSRGAFVEDTFAIAKRYLSMYFLIDFLAVLPLPQVFYMPPT</sequence>
<feature type="transmembrane region" description="Helical" evidence="2">
    <location>
        <begin position="41"/>
        <end position="60"/>
    </location>
</feature>
<evidence type="ECO:0000256" key="2">
    <source>
        <dbReference type="SAM" id="Phobius"/>
    </source>
</evidence>
<keyword evidence="1" id="KW-0407">Ion channel</keyword>
<reference evidence="3" key="1">
    <citation type="submission" date="2014-09" db="EMBL/GenBank/DDBJ databases">
        <authorList>
            <person name="Magalhaes I.L.F."/>
            <person name="Oliveira U."/>
            <person name="Santos F.R."/>
            <person name="Vidigal T.H.D.A."/>
            <person name="Brescovit A.D."/>
            <person name="Santos A.J."/>
        </authorList>
    </citation>
    <scope>NUCLEOTIDE SEQUENCE</scope>
    <source>
        <tissue evidence="3">Shoot tissue taken approximately 20 cm above the soil surface</tissue>
    </source>
</reference>
<dbReference type="PANTHER" id="PTHR45651:SF5">
    <property type="entry name" value="CYCLIC NUCLEOTIDE-GATED ION CHANNEL 1"/>
    <property type="match status" value="1"/>
</dbReference>
<protein>
    <submittedName>
        <fullName evidence="3">Uncharacterized protein</fullName>
    </submittedName>
</protein>
<keyword evidence="2" id="KW-0472">Membrane</keyword>
<dbReference type="GO" id="GO:0034220">
    <property type="term" value="P:monoatomic ion transmembrane transport"/>
    <property type="evidence" value="ECO:0007669"/>
    <property type="project" value="UniProtKB-KW"/>
</dbReference>
<dbReference type="GO" id="GO:0016020">
    <property type="term" value="C:membrane"/>
    <property type="evidence" value="ECO:0007669"/>
    <property type="project" value="UniProtKB-SubCell"/>
</dbReference>
<dbReference type="EMBL" id="GBRH01178179">
    <property type="protein sequence ID" value="JAE19717.1"/>
    <property type="molecule type" value="Transcribed_RNA"/>
</dbReference>
<name>A0A0A9G5F0_ARUDO</name>
<keyword evidence="1" id="KW-0406">Ion transport</keyword>
<reference evidence="3" key="2">
    <citation type="journal article" date="2015" name="Data Brief">
        <title>Shoot transcriptome of the giant reed, Arundo donax.</title>
        <authorList>
            <person name="Barrero R.A."/>
            <person name="Guerrero F.D."/>
            <person name="Moolhuijzen P."/>
            <person name="Goolsby J.A."/>
            <person name="Tidwell J."/>
            <person name="Bellgard S.E."/>
            <person name="Bellgard M.I."/>
        </authorList>
    </citation>
    <scope>NUCLEOTIDE SEQUENCE</scope>
    <source>
        <tissue evidence="3">Shoot tissue taken approximately 20 cm above the soil surface</tissue>
    </source>
</reference>
<accession>A0A0A9G5F0</accession>
<evidence type="ECO:0000313" key="3">
    <source>
        <dbReference type="EMBL" id="JAE19717.1"/>
    </source>
</evidence>
<dbReference type="AlphaFoldDB" id="A0A0A9G5F0"/>
<keyword evidence="1" id="KW-0813">Transport</keyword>
<keyword evidence="2" id="KW-0812">Transmembrane</keyword>